<keyword evidence="2" id="KW-1185">Reference proteome</keyword>
<proteinExistence type="predicted"/>
<organism evidence="1 2">
    <name type="scientific">Lobosporangium transversale</name>
    <dbReference type="NCBI Taxonomy" id="64571"/>
    <lineage>
        <taxon>Eukaryota</taxon>
        <taxon>Fungi</taxon>
        <taxon>Fungi incertae sedis</taxon>
        <taxon>Mucoromycota</taxon>
        <taxon>Mortierellomycotina</taxon>
        <taxon>Mortierellomycetes</taxon>
        <taxon>Mortierellales</taxon>
        <taxon>Mortierellaceae</taxon>
        <taxon>Lobosporangium</taxon>
    </lineage>
</organism>
<dbReference type="InterPro" id="IPR032675">
    <property type="entry name" value="LRR_dom_sf"/>
</dbReference>
<dbReference type="SUPFAM" id="SSF52047">
    <property type="entry name" value="RNI-like"/>
    <property type="match status" value="1"/>
</dbReference>
<evidence type="ECO:0008006" key="3">
    <source>
        <dbReference type="Google" id="ProtNLM"/>
    </source>
</evidence>
<accession>A0A1Y2H2U3</accession>
<dbReference type="OrthoDB" id="2384330at2759"/>
<dbReference type="Gene3D" id="3.80.10.10">
    <property type="entry name" value="Ribonuclease Inhibitor"/>
    <property type="match status" value="1"/>
</dbReference>
<evidence type="ECO:0000313" key="1">
    <source>
        <dbReference type="EMBL" id="ORZ28866.1"/>
    </source>
</evidence>
<protein>
    <recommendedName>
        <fullName evidence="3">F-box domain-containing protein</fullName>
    </recommendedName>
</protein>
<name>A0A1Y2H2U3_9FUNG</name>
<dbReference type="AlphaFoldDB" id="A0A1Y2H2U3"/>
<dbReference type="RefSeq" id="XP_021886539.1">
    <property type="nucleotide sequence ID" value="XM_022022455.1"/>
</dbReference>
<dbReference type="GeneID" id="33564299"/>
<dbReference type="EMBL" id="MCFF01000001">
    <property type="protein sequence ID" value="ORZ28866.1"/>
    <property type="molecule type" value="Genomic_DNA"/>
</dbReference>
<gene>
    <name evidence="1" type="ORF">BCR41DRAFT_344205</name>
</gene>
<comment type="caution">
    <text evidence="1">The sequence shown here is derived from an EMBL/GenBank/DDBJ whole genome shotgun (WGS) entry which is preliminary data.</text>
</comment>
<evidence type="ECO:0000313" key="2">
    <source>
        <dbReference type="Proteomes" id="UP000193648"/>
    </source>
</evidence>
<dbReference type="InParanoid" id="A0A1Y2H2U3"/>
<sequence length="381" mass="43520">MGNIKLNPLDIPEIISLVGSSLSRKDLLACIRVSRTFQSALIRFIWKSITVKLLVKSKFRYPIGEALQNNKKYIEEILFAGDFPKEYESLQGCTRLQYIRYIRALEQKPTGFCNFIKAHNSTITKLYLGNPLSSQELWEAVLGCANLERLELSRIHFYEATDLFFLLCKKVRHLRLDRIFINQLPTNFLSNEASGYFFPNIRTLNMKDVKIINPPHPCTSSYCFGMLVRRCPGLCALEFLDGAELTEDEQPAHSGFYRAAFLQHPWTLASLSDLSIPYLNIEDEDMAVLLKQMAELKRLNVPACEFGQLSLKELLADKQSMQDNGQMVQKARLRRLCETVEDLVLRGYSRGIAQAILSNCPRLKRLTGLLITVTEIANRAE</sequence>
<reference evidence="1 2" key="1">
    <citation type="submission" date="2016-07" db="EMBL/GenBank/DDBJ databases">
        <title>Pervasive Adenine N6-methylation of Active Genes in Fungi.</title>
        <authorList>
            <consortium name="DOE Joint Genome Institute"/>
            <person name="Mondo S.J."/>
            <person name="Dannebaum R.O."/>
            <person name="Kuo R.C."/>
            <person name="Labutti K."/>
            <person name="Haridas S."/>
            <person name="Kuo A."/>
            <person name="Salamov A."/>
            <person name="Ahrendt S.R."/>
            <person name="Lipzen A."/>
            <person name="Sullivan W."/>
            <person name="Andreopoulos W.B."/>
            <person name="Clum A."/>
            <person name="Lindquist E."/>
            <person name="Daum C."/>
            <person name="Ramamoorthy G.K."/>
            <person name="Gryganskyi A."/>
            <person name="Culley D."/>
            <person name="Magnuson J.K."/>
            <person name="James T.Y."/>
            <person name="O'Malley M.A."/>
            <person name="Stajich J.E."/>
            <person name="Spatafora J.W."/>
            <person name="Visel A."/>
            <person name="Grigoriev I.V."/>
        </authorList>
    </citation>
    <scope>NUCLEOTIDE SEQUENCE [LARGE SCALE GENOMIC DNA]</scope>
    <source>
        <strain evidence="1 2">NRRL 3116</strain>
    </source>
</reference>
<dbReference type="Proteomes" id="UP000193648">
    <property type="component" value="Unassembled WGS sequence"/>
</dbReference>